<proteinExistence type="predicted"/>
<sequence>MGSCEVVVAECRCCGMWEECTASYVHSVKEKFAGVWVCGLCEEAIKDEQVKLGVGVETALQVHASFREMAAVDPVIRFAHSLLQLLKKKIIPITTSRS</sequence>
<reference evidence="1" key="2">
    <citation type="journal article" date="2022" name="Hortic Res">
        <title>The genome of Dioscorea zingiberensis sheds light on the biosynthesis, origin and evolution of the medicinally important diosgenin saponins.</title>
        <authorList>
            <person name="Li Y."/>
            <person name="Tan C."/>
            <person name="Li Z."/>
            <person name="Guo J."/>
            <person name="Li S."/>
            <person name="Chen X."/>
            <person name="Wang C."/>
            <person name="Dai X."/>
            <person name="Yang H."/>
            <person name="Song W."/>
            <person name="Hou L."/>
            <person name="Xu J."/>
            <person name="Tong Z."/>
            <person name="Xu A."/>
            <person name="Yuan X."/>
            <person name="Wang W."/>
            <person name="Yang Q."/>
            <person name="Chen L."/>
            <person name="Sun Z."/>
            <person name="Wang K."/>
            <person name="Pan B."/>
            <person name="Chen J."/>
            <person name="Bao Y."/>
            <person name="Liu F."/>
            <person name="Qi X."/>
            <person name="Gang D.R."/>
            <person name="Wen J."/>
            <person name="Li J."/>
        </authorList>
    </citation>
    <scope>NUCLEOTIDE SEQUENCE</scope>
    <source>
        <strain evidence="1">Dzin_1.0</strain>
    </source>
</reference>
<dbReference type="AlphaFoldDB" id="A0A9D5HSI9"/>
<gene>
    <name evidence="1" type="ORF">J5N97_005644</name>
</gene>
<keyword evidence="2" id="KW-1185">Reference proteome</keyword>
<evidence type="ECO:0008006" key="3">
    <source>
        <dbReference type="Google" id="ProtNLM"/>
    </source>
</evidence>
<reference evidence="1" key="1">
    <citation type="submission" date="2021-03" db="EMBL/GenBank/DDBJ databases">
        <authorList>
            <person name="Li Z."/>
            <person name="Yang C."/>
        </authorList>
    </citation>
    <scope>NUCLEOTIDE SEQUENCE</scope>
    <source>
        <strain evidence="1">Dzin_1.0</strain>
        <tissue evidence="1">Leaf</tissue>
    </source>
</reference>
<protein>
    <recommendedName>
        <fullName evidence="3">DUF1677 family protein</fullName>
    </recommendedName>
</protein>
<accession>A0A9D5HSI9</accession>
<evidence type="ECO:0000313" key="2">
    <source>
        <dbReference type="Proteomes" id="UP001085076"/>
    </source>
</evidence>
<dbReference type="InterPro" id="IPR012876">
    <property type="entry name" value="DUF1677_pln"/>
</dbReference>
<comment type="caution">
    <text evidence="1">The sequence shown here is derived from an EMBL/GenBank/DDBJ whole genome shotgun (WGS) entry which is preliminary data.</text>
</comment>
<dbReference type="OrthoDB" id="1531514at2759"/>
<organism evidence="1 2">
    <name type="scientific">Dioscorea zingiberensis</name>
    <dbReference type="NCBI Taxonomy" id="325984"/>
    <lineage>
        <taxon>Eukaryota</taxon>
        <taxon>Viridiplantae</taxon>
        <taxon>Streptophyta</taxon>
        <taxon>Embryophyta</taxon>
        <taxon>Tracheophyta</taxon>
        <taxon>Spermatophyta</taxon>
        <taxon>Magnoliopsida</taxon>
        <taxon>Liliopsida</taxon>
        <taxon>Dioscoreales</taxon>
        <taxon>Dioscoreaceae</taxon>
        <taxon>Dioscorea</taxon>
    </lineage>
</organism>
<dbReference type="Proteomes" id="UP001085076">
    <property type="component" value="Miscellaneous, Linkage group lg01"/>
</dbReference>
<dbReference type="EMBL" id="JAGGNH010000001">
    <property type="protein sequence ID" value="KAJ0987288.1"/>
    <property type="molecule type" value="Genomic_DNA"/>
</dbReference>
<dbReference type="Pfam" id="PF07911">
    <property type="entry name" value="DUF1677"/>
    <property type="match status" value="1"/>
</dbReference>
<dbReference type="PANTHER" id="PTHR33108:SF42">
    <property type="entry name" value="(WILD MALAYSIAN BANANA) HYPOTHETICAL PROTEIN"/>
    <property type="match status" value="1"/>
</dbReference>
<evidence type="ECO:0000313" key="1">
    <source>
        <dbReference type="EMBL" id="KAJ0987288.1"/>
    </source>
</evidence>
<dbReference type="PANTHER" id="PTHR33108">
    <property type="entry name" value="OS01G0745000 PROTEIN"/>
    <property type="match status" value="1"/>
</dbReference>
<name>A0A9D5HSI9_9LILI</name>